<dbReference type="EMBL" id="BMGR01000021">
    <property type="protein sequence ID" value="GGG24864.1"/>
    <property type="molecule type" value="Genomic_DNA"/>
</dbReference>
<dbReference type="PANTHER" id="PTHR47245:SF2">
    <property type="entry name" value="PEPTIDYL-PROLYL CIS-TRANS ISOMERASE HP_0175-RELATED"/>
    <property type="match status" value="1"/>
</dbReference>
<accession>A0A917LHS1</accession>
<comment type="caution">
    <text evidence="4">The sequence shown here is derived from an EMBL/GenBank/DDBJ whole genome shotgun (WGS) entry which is preliminary data.</text>
</comment>
<dbReference type="RefSeq" id="WP_188533501.1">
    <property type="nucleotide sequence ID" value="NZ_BMGR01000021.1"/>
</dbReference>
<sequence length="315" mass="35672">MSKKDLLKGLIALQAISMIILTVIVVLYRLPSISHPGPSSETNENIDTLGSEVVAMVGSEQITMRELQEQLEMQYGEQMLHTLMLHRAIRMEAETYGFSVSPQELEDELARMMEGYVDEAEFYRTMEEQLGLTKEDVGRDAEYRLLLEKIAITPIVLTDEEVRAYIDDHPDLFGPRTQIRLAWIVTETRRLAEQAVQELSEGENFAALARRYSIDEFTAGTGGDLGRIEADDPFIDENVLEAAAELEVGDIAGPVPIDSGYAVIKLNEREVIMQYDEQRKQEMARKQLALSKAKPLHEVEQDLLRKYDANVVRQP</sequence>
<reference evidence="4" key="2">
    <citation type="submission" date="2020-09" db="EMBL/GenBank/DDBJ databases">
        <authorList>
            <person name="Sun Q."/>
            <person name="Zhou Y."/>
        </authorList>
    </citation>
    <scope>NUCLEOTIDE SEQUENCE</scope>
    <source>
        <strain evidence="4">CGMCC 1.12987</strain>
    </source>
</reference>
<evidence type="ECO:0000259" key="3">
    <source>
        <dbReference type="PROSITE" id="PS50198"/>
    </source>
</evidence>
<gene>
    <name evidence="4" type="primary">prsA</name>
    <name evidence="4" type="ORF">GCM10010916_46730</name>
</gene>
<evidence type="ECO:0000256" key="2">
    <source>
        <dbReference type="SAM" id="Phobius"/>
    </source>
</evidence>
<dbReference type="SUPFAM" id="SSF54534">
    <property type="entry name" value="FKBP-like"/>
    <property type="match status" value="1"/>
</dbReference>
<protein>
    <submittedName>
        <fullName evidence="4">Foldase protein PrsA</fullName>
    </submittedName>
</protein>
<dbReference type="Pfam" id="PF00639">
    <property type="entry name" value="Rotamase"/>
    <property type="match status" value="1"/>
</dbReference>
<dbReference type="Gene3D" id="3.10.50.40">
    <property type="match status" value="1"/>
</dbReference>
<keyword evidence="2" id="KW-0472">Membrane</keyword>
<dbReference type="PROSITE" id="PS01096">
    <property type="entry name" value="PPIC_PPIASE_1"/>
    <property type="match status" value="1"/>
</dbReference>
<proteinExistence type="predicted"/>
<dbReference type="AlphaFoldDB" id="A0A917LHS1"/>
<reference evidence="4" key="1">
    <citation type="journal article" date="2014" name="Int. J. Syst. Evol. Microbiol.">
        <title>Complete genome sequence of Corynebacterium casei LMG S-19264T (=DSM 44701T), isolated from a smear-ripened cheese.</title>
        <authorList>
            <consortium name="US DOE Joint Genome Institute (JGI-PGF)"/>
            <person name="Walter F."/>
            <person name="Albersmeier A."/>
            <person name="Kalinowski J."/>
            <person name="Ruckert C."/>
        </authorList>
    </citation>
    <scope>NUCLEOTIDE SEQUENCE</scope>
    <source>
        <strain evidence="4">CGMCC 1.12987</strain>
    </source>
</reference>
<evidence type="ECO:0000313" key="4">
    <source>
        <dbReference type="EMBL" id="GGG24864.1"/>
    </source>
</evidence>
<dbReference type="InterPro" id="IPR000297">
    <property type="entry name" value="PPIase_PpiC"/>
</dbReference>
<evidence type="ECO:0000313" key="5">
    <source>
        <dbReference type="Proteomes" id="UP000644756"/>
    </source>
</evidence>
<dbReference type="GO" id="GO:0003755">
    <property type="term" value="F:peptidyl-prolyl cis-trans isomerase activity"/>
    <property type="evidence" value="ECO:0007669"/>
    <property type="project" value="UniProtKB-KW"/>
</dbReference>
<dbReference type="Proteomes" id="UP000644756">
    <property type="component" value="Unassembled WGS sequence"/>
</dbReference>
<evidence type="ECO:0000256" key="1">
    <source>
        <dbReference type="PROSITE-ProRule" id="PRU00278"/>
    </source>
</evidence>
<name>A0A917LHS1_9BACL</name>
<keyword evidence="2" id="KW-1133">Transmembrane helix</keyword>
<keyword evidence="5" id="KW-1185">Reference proteome</keyword>
<keyword evidence="1" id="KW-0697">Rotamase</keyword>
<keyword evidence="2" id="KW-0812">Transmembrane</keyword>
<feature type="transmembrane region" description="Helical" evidence="2">
    <location>
        <begin position="12"/>
        <end position="30"/>
    </location>
</feature>
<dbReference type="PANTHER" id="PTHR47245">
    <property type="entry name" value="PEPTIDYLPROLYL ISOMERASE"/>
    <property type="match status" value="1"/>
</dbReference>
<organism evidence="4 5">
    <name type="scientific">Paenibacillus abyssi</name>
    <dbReference type="NCBI Taxonomy" id="1340531"/>
    <lineage>
        <taxon>Bacteria</taxon>
        <taxon>Bacillati</taxon>
        <taxon>Bacillota</taxon>
        <taxon>Bacilli</taxon>
        <taxon>Bacillales</taxon>
        <taxon>Paenibacillaceae</taxon>
        <taxon>Paenibacillus</taxon>
    </lineage>
</organism>
<feature type="domain" description="PpiC" evidence="3">
    <location>
        <begin position="147"/>
        <end position="268"/>
    </location>
</feature>
<keyword evidence="1" id="KW-0413">Isomerase</keyword>
<dbReference type="InterPro" id="IPR050245">
    <property type="entry name" value="PrsA_foldase"/>
</dbReference>
<dbReference type="PROSITE" id="PS50198">
    <property type="entry name" value="PPIC_PPIASE_2"/>
    <property type="match status" value="1"/>
</dbReference>
<dbReference type="Gene3D" id="1.10.4030.10">
    <property type="entry name" value="Porin chaperone SurA, peptide-binding domain"/>
    <property type="match status" value="1"/>
</dbReference>
<dbReference type="InterPro" id="IPR046357">
    <property type="entry name" value="PPIase_dom_sf"/>
</dbReference>
<dbReference type="InterPro" id="IPR023058">
    <property type="entry name" value="PPIase_PpiC_CS"/>
</dbReference>